<dbReference type="EMBL" id="LC735414">
    <property type="protein sequence ID" value="BDT39538.1"/>
    <property type="molecule type" value="Genomic_DNA"/>
</dbReference>
<dbReference type="RefSeq" id="WP_323451897.1">
    <property type="nucleotide sequence ID" value="NZ_LC735414.1"/>
</dbReference>
<dbReference type="AlphaFoldDB" id="A0AA86IWW6"/>
<dbReference type="GO" id="GO:0006629">
    <property type="term" value="P:lipid metabolic process"/>
    <property type="evidence" value="ECO:0007669"/>
    <property type="project" value="InterPro"/>
</dbReference>
<name>A0AA86IWW6_9ACTN</name>
<keyword evidence="1" id="KW-0614">Plasmid</keyword>
<reference evidence="1 2" key="1">
    <citation type="submission" date="2022-10" db="EMBL/GenBank/DDBJ databases">
        <title>Draft genome sequence of Streptomyces sp. YSPA8.</title>
        <authorList>
            <person name="Moriuchi R."/>
            <person name="Dohra H."/>
            <person name="Yamamura H."/>
            <person name="Kodani S."/>
        </authorList>
    </citation>
    <scope>NUCLEOTIDE SEQUENCE [LARGE SCALE GENOMIC DNA]</scope>
    <source>
        <strain evidence="1 2">YSPA8</strain>
        <plasmid evidence="1 2">pYSPA8-1</plasmid>
    </source>
</reference>
<dbReference type="InterPro" id="IPR017946">
    <property type="entry name" value="PLC-like_Pdiesterase_TIM-brl"/>
</dbReference>
<accession>A0AA86IWW6</accession>
<geneLocation type="plasmid" evidence="1 2">
    <name>pYSPA8-1</name>
</geneLocation>
<evidence type="ECO:0000313" key="2">
    <source>
        <dbReference type="Proteomes" id="UP001291653"/>
    </source>
</evidence>
<dbReference type="Proteomes" id="UP001291653">
    <property type="component" value="Plasmid pYSPA8-1"/>
</dbReference>
<gene>
    <name evidence="1" type="ORF">SYYSPA8_37100</name>
</gene>
<proteinExistence type="predicted"/>
<evidence type="ECO:0000313" key="1">
    <source>
        <dbReference type="EMBL" id="BDT39538.1"/>
    </source>
</evidence>
<sequence>MSPCNCAREEADRMVSGGGLSISGRATAQDPRRIELIADEHFCGVVTECTTERVCRGLEYRDGCLGLKLSGDLGNRARIATDGGLYGDCVSEVTGLCDRGVSTLPAWICGGAYGAGLNVSPLSVLRSTELAVGMDLDLSVIRSYRTADRVFVTGPDEDIGDGNYVKPTPSWTGPLRDISSTELRNVRFDPDPAYGWPVQPCGLDFLSEHVAAARGHTVLSVEVPPESFDAGAMADMVEFLDRECAGDRVIVHLNAANSSATTMDADRAALGQARTAGYETGIQINDPAQAEWNPPAELAAEGVKWVYLHTALADSVIEPYVGQAGLQCLLWRPMLQSEAQRARDLGMRGVVSDDPSYACGKMCGRSRDSWCYPALPAGQVSSRSLRGQGFRSVRGAKIRDGCGWNLTIGPQSTDTSLTTLLGWVPPLPDPEQYTLTWELRLTETVNRGNSEVGLIIAAPTDAPFTSDRMVPPQTLDPALNDGYLLRWRIGQTSPAPAITPTVQITRLIQGQPPGPSSAVVNCPATPVNGWARFRAIVTPTSVRFGQMAGTTFQYVTELSTTVPATGPDLSPVRGQSIWVNQWQRNGTPSLALNVDIRNFERS</sequence>
<protein>
    <submittedName>
        <fullName evidence="1">Uncharacterized protein</fullName>
    </submittedName>
</protein>
<organism evidence="1 2">
    <name type="scientific">Streptomyces yaizuensis</name>
    <dbReference type="NCBI Taxonomy" id="2989713"/>
    <lineage>
        <taxon>Bacteria</taxon>
        <taxon>Bacillati</taxon>
        <taxon>Actinomycetota</taxon>
        <taxon>Actinomycetes</taxon>
        <taxon>Kitasatosporales</taxon>
        <taxon>Streptomycetaceae</taxon>
        <taxon>Streptomyces</taxon>
    </lineage>
</organism>
<dbReference type="GO" id="GO:0008081">
    <property type="term" value="F:phosphoric diester hydrolase activity"/>
    <property type="evidence" value="ECO:0007669"/>
    <property type="project" value="InterPro"/>
</dbReference>
<keyword evidence="2" id="KW-1185">Reference proteome</keyword>
<dbReference type="SUPFAM" id="SSF51695">
    <property type="entry name" value="PLC-like phosphodiesterases"/>
    <property type="match status" value="1"/>
</dbReference>
<dbReference type="Gene3D" id="3.20.20.190">
    <property type="entry name" value="Phosphatidylinositol (PI) phosphodiesterase"/>
    <property type="match status" value="1"/>
</dbReference>